<dbReference type="PANTHER" id="PTHR33371">
    <property type="entry name" value="INTERMEMBRANE PHOSPHOLIPID TRANSPORT SYSTEM BINDING PROTEIN MLAD-RELATED"/>
    <property type="match status" value="1"/>
</dbReference>
<keyword evidence="1" id="KW-0812">Transmembrane</keyword>
<feature type="domain" description="Mce/MlaD" evidence="2">
    <location>
        <begin position="39"/>
        <end position="114"/>
    </location>
</feature>
<evidence type="ECO:0000259" key="2">
    <source>
        <dbReference type="Pfam" id="PF02470"/>
    </source>
</evidence>
<dbReference type="InterPro" id="IPR052336">
    <property type="entry name" value="MlaD_Phospholipid_Transporter"/>
</dbReference>
<organism evidence="3 4">
    <name type="scientific">Mycobacteroides abscessus subsp. bolletii</name>
    <dbReference type="NCBI Taxonomy" id="319705"/>
    <lineage>
        <taxon>Bacteria</taxon>
        <taxon>Bacillati</taxon>
        <taxon>Actinomycetota</taxon>
        <taxon>Actinomycetes</taxon>
        <taxon>Mycobacteriales</taxon>
        <taxon>Mycobacteriaceae</taxon>
        <taxon>Mycobacteroides</taxon>
        <taxon>Mycobacteroides abscessus</taxon>
    </lineage>
</organism>
<sequence length="333" mass="35825">MRGARKSLIRLLIAAVITSLVYVLIVNGLRNPVADRTAAYQALFSDVSGLRVGADVRRQGVQVGKVTAIAVSPAGDTNVASVRFDLSHEQRVSTATRLSVKFQNLTGARYLDIRDDQIASPQAITEIPLSQTTGSFDITSIFQGLAPVLRTVDPADINSLMEKLAVFLDGDGSGIADLLGSIRTLAAGAKDKQQVIGTIVENISVFAGQLKGTSGPLIQNVRILRDAVSKVMPYAELFGPLAQYGPTFLTALNRLLWLLGLRPGAVLDQRFDVLRANLYRVPEFFERIPGAYGGLQPLLKNPGTDLSCTNGQLALPPMVQVFLGDEQVVLCNR</sequence>
<dbReference type="Pfam" id="PF02470">
    <property type="entry name" value="MlaD"/>
    <property type="match status" value="1"/>
</dbReference>
<keyword evidence="1" id="KW-1133">Transmembrane helix</keyword>
<protein>
    <submittedName>
        <fullName evidence="3">Mce family protein</fullName>
    </submittedName>
</protein>
<dbReference type="RefSeq" id="WP_079608982.1">
    <property type="nucleotide sequence ID" value="NZ_FSIB01000001.1"/>
</dbReference>
<dbReference type="AlphaFoldDB" id="A0A9Q7WHQ0"/>
<dbReference type="GO" id="GO:0051701">
    <property type="term" value="P:biological process involved in interaction with host"/>
    <property type="evidence" value="ECO:0007669"/>
    <property type="project" value="TreeGrafter"/>
</dbReference>
<gene>
    <name evidence="3" type="ORF">SAMEA2275694_01142</name>
</gene>
<feature type="transmembrane region" description="Helical" evidence="1">
    <location>
        <begin position="7"/>
        <end position="25"/>
    </location>
</feature>
<dbReference type="EMBL" id="FSFA01000001">
    <property type="protein sequence ID" value="SHW98644.1"/>
    <property type="molecule type" value="Genomic_DNA"/>
</dbReference>
<reference evidence="3 4" key="1">
    <citation type="submission" date="2016-11" db="EMBL/GenBank/DDBJ databases">
        <authorList>
            <consortium name="Pathogen Informatics"/>
        </authorList>
    </citation>
    <scope>NUCLEOTIDE SEQUENCE [LARGE SCALE GENOMIC DNA]</scope>
    <source>
        <strain evidence="3 4">968</strain>
    </source>
</reference>
<comment type="caution">
    <text evidence="3">The sequence shown here is derived from an EMBL/GenBank/DDBJ whole genome shotgun (WGS) entry which is preliminary data.</text>
</comment>
<evidence type="ECO:0000313" key="3">
    <source>
        <dbReference type="EMBL" id="SHW98644.1"/>
    </source>
</evidence>
<dbReference type="InterPro" id="IPR003399">
    <property type="entry name" value="Mce/MlaD"/>
</dbReference>
<dbReference type="Proteomes" id="UP000185183">
    <property type="component" value="Unassembled WGS sequence"/>
</dbReference>
<dbReference type="PANTHER" id="PTHR33371:SF17">
    <property type="entry name" value="MCE-FAMILY PROTEIN MCE1B"/>
    <property type="match status" value="1"/>
</dbReference>
<keyword evidence="1" id="KW-0472">Membrane</keyword>
<dbReference type="GO" id="GO:0005576">
    <property type="term" value="C:extracellular region"/>
    <property type="evidence" value="ECO:0007669"/>
    <property type="project" value="TreeGrafter"/>
</dbReference>
<evidence type="ECO:0000313" key="4">
    <source>
        <dbReference type="Proteomes" id="UP000185183"/>
    </source>
</evidence>
<accession>A0A9Q7WHQ0</accession>
<name>A0A9Q7WHQ0_9MYCO</name>
<evidence type="ECO:0000256" key="1">
    <source>
        <dbReference type="SAM" id="Phobius"/>
    </source>
</evidence>
<proteinExistence type="predicted"/>